<evidence type="ECO:0000313" key="1">
    <source>
        <dbReference type="EMBL" id="MFC2925392.1"/>
    </source>
</evidence>
<dbReference type="RefSeq" id="WP_343164983.1">
    <property type="nucleotide sequence ID" value="NZ_JBHRSV010000002.1"/>
</dbReference>
<dbReference type="CDD" id="cd07067">
    <property type="entry name" value="HP_PGM_like"/>
    <property type="match status" value="1"/>
</dbReference>
<name>A0ABV6ZVC0_9PROT</name>
<sequence>MTCLLLARHGNTFGPGETPVWVGAKEDLPLVEKGEAQAESLGKALQSSGVKLDRIITGPLRRTRRAADIVAARINFTGPIEIDERLKEIDYGPWGGKSDEEIIAAWGEAALAGWRDHHDFPEGAGWSPSPATLKANAMAVLNDARRSSGTVLVVTSNGILRFFHAALGFDGDAKVKTGHVGAADLTPAGDSPRFWNLDPASGLPL</sequence>
<reference evidence="2" key="1">
    <citation type="journal article" date="2019" name="Int. J. Syst. Evol. Microbiol.">
        <title>The Global Catalogue of Microorganisms (GCM) 10K type strain sequencing project: providing services to taxonomists for standard genome sequencing and annotation.</title>
        <authorList>
            <consortium name="The Broad Institute Genomics Platform"/>
            <consortium name="The Broad Institute Genome Sequencing Center for Infectious Disease"/>
            <person name="Wu L."/>
            <person name="Ma J."/>
        </authorList>
    </citation>
    <scope>NUCLEOTIDE SEQUENCE [LARGE SCALE GENOMIC DNA]</scope>
    <source>
        <strain evidence="2">KCTC 52487</strain>
    </source>
</reference>
<comment type="caution">
    <text evidence="1">The sequence shown here is derived from an EMBL/GenBank/DDBJ whole genome shotgun (WGS) entry which is preliminary data.</text>
</comment>
<gene>
    <name evidence="1" type="ORF">ACFOOR_04660</name>
</gene>
<dbReference type="GO" id="GO:0016787">
    <property type="term" value="F:hydrolase activity"/>
    <property type="evidence" value="ECO:0007669"/>
    <property type="project" value="UniProtKB-KW"/>
</dbReference>
<dbReference type="EC" id="3.1.3.-" evidence="1"/>
<dbReference type="SMART" id="SM00855">
    <property type="entry name" value="PGAM"/>
    <property type="match status" value="1"/>
</dbReference>
<protein>
    <submittedName>
        <fullName evidence="1">Histidine phosphatase family protein</fullName>
        <ecNumber evidence="1">3.1.3.-</ecNumber>
    </submittedName>
</protein>
<dbReference type="Pfam" id="PF00300">
    <property type="entry name" value="His_Phos_1"/>
    <property type="match status" value="1"/>
</dbReference>
<dbReference type="InterPro" id="IPR029033">
    <property type="entry name" value="His_PPase_superfam"/>
</dbReference>
<dbReference type="Proteomes" id="UP001595379">
    <property type="component" value="Unassembled WGS sequence"/>
</dbReference>
<dbReference type="SUPFAM" id="SSF53254">
    <property type="entry name" value="Phosphoglycerate mutase-like"/>
    <property type="match status" value="1"/>
</dbReference>
<accession>A0ABV6ZVC0</accession>
<dbReference type="Gene3D" id="3.40.50.1240">
    <property type="entry name" value="Phosphoglycerate mutase-like"/>
    <property type="match status" value="1"/>
</dbReference>
<dbReference type="InterPro" id="IPR050275">
    <property type="entry name" value="PGM_Phosphatase"/>
</dbReference>
<organism evidence="1 2">
    <name type="scientific">Hyphobacterium vulgare</name>
    <dbReference type="NCBI Taxonomy" id="1736751"/>
    <lineage>
        <taxon>Bacteria</taxon>
        <taxon>Pseudomonadati</taxon>
        <taxon>Pseudomonadota</taxon>
        <taxon>Alphaproteobacteria</taxon>
        <taxon>Maricaulales</taxon>
        <taxon>Maricaulaceae</taxon>
        <taxon>Hyphobacterium</taxon>
    </lineage>
</organism>
<dbReference type="InterPro" id="IPR013078">
    <property type="entry name" value="His_Pase_superF_clade-1"/>
</dbReference>
<proteinExistence type="predicted"/>
<keyword evidence="1" id="KW-0378">Hydrolase</keyword>
<keyword evidence="2" id="KW-1185">Reference proteome</keyword>
<dbReference type="EMBL" id="JBHRSV010000002">
    <property type="protein sequence ID" value="MFC2925392.1"/>
    <property type="molecule type" value="Genomic_DNA"/>
</dbReference>
<dbReference type="PANTHER" id="PTHR48100">
    <property type="entry name" value="BROAD-SPECIFICITY PHOSPHATASE YOR283W-RELATED"/>
    <property type="match status" value="1"/>
</dbReference>
<evidence type="ECO:0000313" key="2">
    <source>
        <dbReference type="Proteomes" id="UP001595379"/>
    </source>
</evidence>